<reference evidence="2 3" key="1">
    <citation type="journal article" date="2022" name="Front. Cell. Infect. Microbiol.">
        <title>The Genomes of Two Strains of Taenia crassiceps the Animal Model for the Study of Human Cysticercosis.</title>
        <authorList>
            <person name="Bobes R.J."/>
            <person name="Estrada K."/>
            <person name="Rios-Valencia D.G."/>
            <person name="Calderon-Gallegos A."/>
            <person name="de la Torre P."/>
            <person name="Carrero J.C."/>
            <person name="Sanchez-Flores A."/>
            <person name="Laclette J.P."/>
        </authorList>
    </citation>
    <scope>NUCLEOTIDE SEQUENCE [LARGE SCALE GENOMIC DNA]</scope>
    <source>
        <strain evidence="2">WFUcys</strain>
    </source>
</reference>
<dbReference type="Proteomes" id="UP001651158">
    <property type="component" value="Unassembled WGS sequence"/>
</dbReference>
<evidence type="ECO:0000313" key="2">
    <source>
        <dbReference type="EMBL" id="KAL5111397.1"/>
    </source>
</evidence>
<evidence type="ECO:0000256" key="1">
    <source>
        <dbReference type="SAM" id="MobiDB-lite"/>
    </source>
</evidence>
<comment type="caution">
    <text evidence="2">The sequence shown here is derived from an EMBL/GenBank/DDBJ whole genome shotgun (WGS) entry which is preliminary data.</text>
</comment>
<feature type="region of interest" description="Disordered" evidence="1">
    <location>
        <begin position="12"/>
        <end position="43"/>
    </location>
</feature>
<keyword evidence="3" id="KW-1185">Reference proteome</keyword>
<protein>
    <submittedName>
        <fullName evidence="2">Uncharacterized protein</fullName>
    </submittedName>
</protein>
<name>A0ABR4QP84_9CEST</name>
<organism evidence="2 3">
    <name type="scientific">Taenia crassiceps</name>
    <dbReference type="NCBI Taxonomy" id="6207"/>
    <lineage>
        <taxon>Eukaryota</taxon>
        <taxon>Metazoa</taxon>
        <taxon>Spiralia</taxon>
        <taxon>Lophotrochozoa</taxon>
        <taxon>Platyhelminthes</taxon>
        <taxon>Cestoda</taxon>
        <taxon>Eucestoda</taxon>
        <taxon>Cyclophyllidea</taxon>
        <taxon>Taeniidae</taxon>
        <taxon>Taenia</taxon>
    </lineage>
</organism>
<dbReference type="EMBL" id="JAKROA010000001">
    <property type="protein sequence ID" value="KAL5111397.1"/>
    <property type="molecule type" value="Genomic_DNA"/>
</dbReference>
<evidence type="ECO:0000313" key="3">
    <source>
        <dbReference type="Proteomes" id="UP001651158"/>
    </source>
</evidence>
<proteinExistence type="predicted"/>
<feature type="compositionally biased region" description="Acidic residues" evidence="1">
    <location>
        <begin position="33"/>
        <end position="43"/>
    </location>
</feature>
<sequence length="69" mass="7922">MCVCVGVCEPASKRPGDRLPSPLTSTYHRSGQFEEEEEEEEEEEVMMVVVDARKFSHTDRTAWQITSYP</sequence>
<gene>
    <name evidence="2" type="ORF">TcWFU_001520</name>
</gene>
<accession>A0ABR4QP84</accession>